<evidence type="ECO:0000256" key="5">
    <source>
        <dbReference type="SAM" id="MobiDB-lite"/>
    </source>
</evidence>
<feature type="transmembrane region" description="Helical" evidence="6">
    <location>
        <begin position="363"/>
        <end position="388"/>
    </location>
</feature>
<feature type="domain" description="Major facilitator superfamily (MFS) profile" evidence="7">
    <location>
        <begin position="87"/>
        <end position="520"/>
    </location>
</feature>
<dbReference type="SUPFAM" id="SSF103473">
    <property type="entry name" value="MFS general substrate transporter"/>
    <property type="match status" value="1"/>
</dbReference>
<dbReference type="InterPro" id="IPR011701">
    <property type="entry name" value="MFS"/>
</dbReference>
<dbReference type="GO" id="GO:0005886">
    <property type="term" value="C:plasma membrane"/>
    <property type="evidence" value="ECO:0007669"/>
    <property type="project" value="TreeGrafter"/>
</dbReference>
<feature type="transmembrane region" description="Helical" evidence="6">
    <location>
        <begin position="321"/>
        <end position="343"/>
    </location>
</feature>
<evidence type="ECO:0000256" key="2">
    <source>
        <dbReference type="ARBA" id="ARBA00022692"/>
    </source>
</evidence>
<dbReference type="PANTHER" id="PTHR23502:SF47">
    <property type="entry name" value="MAJOR FACILITATOR SUPERFAMILY (MFS) PROFILE DOMAIN-CONTAINING PROTEIN-RELATED"/>
    <property type="match status" value="1"/>
</dbReference>
<sequence>MSGEDLSSQPNTEKTEHSHVEHAAPQSQLGPPALIEPSTSAHGCHRCRRRSNEVIIAHSEASVIVNWDGPDDKECPRNWPFVRKSLIVWSTSLLAFVAGFGSSVFAPSGPALLLELGASLPVSRLSVSLWVLAIPLCGPLSDIFGHQVALAISMLGLCLFQLPAALGTNIQTVLVSRTISGVFASGAALIVPRIYTDIYSPIPRSISLAVLTSAFHLGTTLSPIAAASLLVSPPPDRSPPWRWLSWLTFLLAAPLSTLTILFSIPETSTPLLLQRKARRLRLETGNWALHAQSEEAPFIQWRMLTQTYLSKPTRMLTTEPLLALFTLHLSIVHGVVYLILYAVPFAFQSRGLGWETPRAHLPLLAVALGGVAAGIATVIPFSGVFSLWRRGFGVEQTLESRVLPTMVLGSGVLPLGLFWFGWTTETHWFAQVIGAFFIGAGCVLVLASGTVYVLEAYGVHAESALVGHLAVRSLVAASFPLWVGPIYEGLGVGWASSVVAFGCLAMVPIPVVFLIWGGRMRERGRYGLTLE</sequence>
<feature type="region of interest" description="Disordered" evidence="5">
    <location>
        <begin position="1"/>
        <end position="42"/>
    </location>
</feature>
<feature type="transmembrane region" description="Helical" evidence="6">
    <location>
        <begin position="118"/>
        <end position="136"/>
    </location>
</feature>
<reference evidence="8" key="2">
    <citation type="submission" date="2023-05" db="EMBL/GenBank/DDBJ databases">
        <authorList>
            <consortium name="Lawrence Berkeley National Laboratory"/>
            <person name="Steindorff A."/>
            <person name="Hensen N."/>
            <person name="Bonometti L."/>
            <person name="Westerberg I."/>
            <person name="Brannstrom I.O."/>
            <person name="Guillou S."/>
            <person name="Cros-Aarteil S."/>
            <person name="Calhoun S."/>
            <person name="Haridas S."/>
            <person name="Kuo A."/>
            <person name="Mondo S."/>
            <person name="Pangilinan J."/>
            <person name="Riley R."/>
            <person name="Labutti K."/>
            <person name="Andreopoulos B."/>
            <person name="Lipzen A."/>
            <person name="Chen C."/>
            <person name="Yanf M."/>
            <person name="Daum C."/>
            <person name="Ng V."/>
            <person name="Clum A."/>
            <person name="Ohm R."/>
            <person name="Martin F."/>
            <person name="Silar P."/>
            <person name="Natvig D."/>
            <person name="Lalanne C."/>
            <person name="Gautier V."/>
            <person name="Ament-Velasquez S.L."/>
            <person name="Kruys A."/>
            <person name="Hutchinson M.I."/>
            <person name="Powell A.J."/>
            <person name="Barry K."/>
            <person name="Miller A.N."/>
            <person name="Grigoriev I.V."/>
            <person name="Debuchy R."/>
            <person name="Gladieux P."/>
            <person name="Thoren M.H."/>
            <person name="Johannesson H."/>
        </authorList>
    </citation>
    <scope>NUCLEOTIDE SEQUENCE</scope>
    <source>
        <strain evidence="8">PSN243</strain>
    </source>
</reference>
<evidence type="ECO:0000259" key="7">
    <source>
        <dbReference type="PROSITE" id="PS50850"/>
    </source>
</evidence>
<keyword evidence="3 6" id="KW-1133">Transmembrane helix</keyword>
<gene>
    <name evidence="8" type="ORF">QBC34DRAFT_304906</name>
</gene>
<keyword evidence="9" id="KW-1185">Reference proteome</keyword>
<evidence type="ECO:0000313" key="9">
    <source>
        <dbReference type="Proteomes" id="UP001321760"/>
    </source>
</evidence>
<dbReference type="EMBL" id="MU865956">
    <property type="protein sequence ID" value="KAK4446556.1"/>
    <property type="molecule type" value="Genomic_DNA"/>
</dbReference>
<dbReference type="InterPro" id="IPR036259">
    <property type="entry name" value="MFS_trans_sf"/>
</dbReference>
<dbReference type="GO" id="GO:0022857">
    <property type="term" value="F:transmembrane transporter activity"/>
    <property type="evidence" value="ECO:0007669"/>
    <property type="project" value="InterPro"/>
</dbReference>
<evidence type="ECO:0000313" key="8">
    <source>
        <dbReference type="EMBL" id="KAK4446556.1"/>
    </source>
</evidence>
<feature type="transmembrane region" description="Helical" evidence="6">
    <location>
        <begin position="178"/>
        <end position="196"/>
    </location>
</feature>
<reference evidence="8" key="1">
    <citation type="journal article" date="2023" name="Mol. Phylogenet. Evol.">
        <title>Genome-scale phylogeny and comparative genomics of the fungal order Sordariales.</title>
        <authorList>
            <person name="Hensen N."/>
            <person name="Bonometti L."/>
            <person name="Westerberg I."/>
            <person name="Brannstrom I.O."/>
            <person name="Guillou S."/>
            <person name="Cros-Aarteil S."/>
            <person name="Calhoun S."/>
            <person name="Haridas S."/>
            <person name="Kuo A."/>
            <person name="Mondo S."/>
            <person name="Pangilinan J."/>
            <person name="Riley R."/>
            <person name="LaButti K."/>
            <person name="Andreopoulos B."/>
            <person name="Lipzen A."/>
            <person name="Chen C."/>
            <person name="Yan M."/>
            <person name="Daum C."/>
            <person name="Ng V."/>
            <person name="Clum A."/>
            <person name="Steindorff A."/>
            <person name="Ohm R.A."/>
            <person name="Martin F."/>
            <person name="Silar P."/>
            <person name="Natvig D.O."/>
            <person name="Lalanne C."/>
            <person name="Gautier V."/>
            <person name="Ament-Velasquez S.L."/>
            <person name="Kruys A."/>
            <person name="Hutchinson M.I."/>
            <person name="Powell A.J."/>
            <person name="Barry K."/>
            <person name="Miller A.N."/>
            <person name="Grigoriev I.V."/>
            <person name="Debuchy R."/>
            <person name="Gladieux P."/>
            <person name="Hiltunen Thoren M."/>
            <person name="Johannesson H."/>
        </authorList>
    </citation>
    <scope>NUCLEOTIDE SEQUENCE</scope>
    <source>
        <strain evidence="8">PSN243</strain>
    </source>
</reference>
<feature type="transmembrane region" description="Helical" evidence="6">
    <location>
        <begin position="400"/>
        <end position="422"/>
    </location>
</feature>
<comment type="subcellular location">
    <subcellularLocation>
        <location evidence="1">Membrane</location>
        <topology evidence="1">Multi-pass membrane protein</topology>
    </subcellularLocation>
</comment>
<keyword evidence="4 6" id="KW-0472">Membrane</keyword>
<organism evidence="8 9">
    <name type="scientific">Podospora aff. communis PSN243</name>
    <dbReference type="NCBI Taxonomy" id="3040156"/>
    <lineage>
        <taxon>Eukaryota</taxon>
        <taxon>Fungi</taxon>
        <taxon>Dikarya</taxon>
        <taxon>Ascomycota</taxon>
        <taxon>Pezizomycotina</taxon>
        <taxon>Sordariomycetes</taxon>
        <taxon>Sordariomycetidae</taxon>
        <taxon>Sordariales</taxon>
        <taxon>Podosporaceae</taxon>
        <taxon>Podospora</taxon>
    </lineage>
</organism>
<accession>A0AAV9GHR4</accession>
<evidence type="ECO:0000256" key="4">
    <source>
        <dbReference type="ARBA" id="ARBA00023136"/>
    </source>
</evidence>
<dbReference type="AlphaFoldDB" id="A0AAV9GHR4"/>
<dbReference type="PANTHER" id="PTHR23502">
    <property type="entry name" value="MAJOR FACILITATOR SUPERFAMILY"/>
    <property type="match status" value="1"/>
</dbReference>
<dbReference type="InterPro" id="IPR020846">
    <property type="entry name" value="MFS_dom"/>
</dbReference>
<feature type="transmembrane region" description="Helical" evidence="6">
    <location>
        <begin position="493"/>
        <end position="516"/>
    </location>
</feature>
<feature type="transmembrane region" description="Helical" evidence="6">
    <location>
        <begin position="466"/>
        <end position="487"/>
    </location>
</feature>
<keyword evidence="2 6" id="KW-0812">Transmembrane</keyword>
<dbReference type="PROSITE" id="PS50850">
    <property type="entry name" value="MFS"/>
    <property type="match status" value="1"/>
</dbReference>
<comment type="caution">
    <text evidence="8">The sequence shown here is derived from an EMBL/GenBank/DDBJ whole genome shotgun (WGS) entry which is preliminary data.</text>
</comment>
<protein>
    <submittedName>
        <fullName evidence="8">Mfs multidrug transporter</fullName>
    </submittedName>
</protein>
<dbReference type="Gene3D" id="1.20.1250.20">
    <property type="entry name" value="MFS general substrate transporter like domains"/>
    <property type="match status" value="1"/>
</dbReference>
<feature type="transmembrane region" description="Helical" evidence="6">
    <location>
        <begin position="148"/>
        <end position="166"/>
    </location>
</feature>
<dbReference type="Proteomes" id="UP001321760">
    <property type="component" value="Unassembled WGS sequence"/>
</dbReference>
<dbReference type="Pfam" id="PF07690">
    <property type="entry name" value="MFS_1"/>
    <property type="match status" value="1"/>
</dbReference>
<name>A0AAV9GHR4_9PEZI</name>
<feature type="transmembrane region" description="Helical" evidence="6">
    <location>
        <begin position="428"/>
        <end position="454"/>
    </location>
</feature>
<evidence type="ECO:0000256" key="6">
    <source>
        <dbReference type="SAM" id="Phobius"/>
    </source>
</evidence>
<evidence type="ECO:0000256" key="3">
    <source>
        <dbReference type="ARBA" id="ARBA00022989"/>
    </source>
</evidence>
<feature type="compositionally biased region" description="Basic and acidic residues" evidence="5">
    <location>
        <begin position="13"/>
        <end position="22"/>
    </location>
</feature>
<feature type="transmembrane region" description="Helical" evidence="6">
    <location>
        <begin position="243"/>
        <end position="264"/>
    </location>
</feature>
<feature type="compositionally biased region" description="Polar residues" evidence="5">
    <location>
        <begin position="1"/>
        <end position="12"/>
    </location>
</feature>
<evidence type="ECO:0000256" key="1">
    <source>
        <dbReference type="ARBA" id="ARBA00004141"/>
    </source>
</evidence>
<feature type="transmembrane region" description="Helical" evidence="6">
    <location>
        <begin position="86"/>
        <end position="106"/>
    </location>
</feature>
<proteinExistence type="predicted"/>